<reference evidence="1" key="1">
    <citation type="submission" date="2021-12" db="EMBL/GenBank/DDBJ databases">
        <authorList>
            <person name="King R."/>
        </authorList>
    </citation>
    <scope>NUCLEOTIDE SEQUENCE</scope>
</reference>
<dbReference type="Pfam" id="PF06757">
    <property type="entry name" value="Ins_allergen_rp"/>
    <property type="match status" value="1"/>
</dbReference>
<dbReference type="PANTHER" id="PTHR21163">
    <property type="entry name" value="PROTEIN G12"/>
    <property type="match status" value="1"/>
</dbReference>
<accession>A0ABN8AYZ7</accession>
<dbReference type="EMBL" id="OU963910">
    <property type="protein sequence ID" value="CAH0400441.1"/>
    <property type="molecule type" value="Genomic_DNA"/>
</dbReference>
<keyword evidence="2" id="KW-1185">Reference proteome</keyword>
<sequence>MLSLGDFLYRSAISCVSILSIDTFTIKSYEWADNPALPITGNSGKMKFLVVLFALASVAFSAPQPRKIFHENYEDFMDVISKISGDEIAHIMSHYNEYEEFQTTLTYLSTADFKNLVYEMESLPEFRDVLDFLEGHSIDINYFIDYFNEVLENPDFDGNRRSARHETSGRDFSSFIRDVTAILPKAELAALYDQKMVEDEDFKAAMEGLQSEEWEQVFDVLWASEVFQVEVKTLADNGVEMDLLLDQLVAVFGQN</sequence>
<evidence type="ECO:0000313" key="2">
    <source>
        <dbReference type="Proteomes" id="UP001153292"/>
    </source>
</evidence>
<gene>
    <name evidence="1" type="ORF">CHILSU_LOCUS3635</name>
</gene>
<evidence type="ECO:0000313" key="1">
    <source>
        <dbReference type="EMBL" id="CAH0400441.1"/>
    </source>
</evidence>
<name>A0ABN8AYZ7_CHISP</name>
<dbReference type="PANTHER" id="PTHR21163:SF0">
    <property type="entry name" value="GH08205P-RELATED"/>
    <property type="match status" value="1"/>
</dbReference>
<dbReference type="Proteomes" id="UP001153292">
    <property type="component" value="Chromosome 17"/>
</dbReference>
<proteinExistence type="predicted"/>
<organism evidence="1 2">
    <name type="scientific">Chilo suppressalis</name>
    <name type="common">Asiatic rice borer moth</name>
    <dbReference type="NCBI Taxonomy" id="168631"/>
    <lineage>
        <taxon>Eukaryota</taxon>
        <taxon>Metazoa</taxon>
        <taxon>Ecdysozoa</taxon>
        <taxon>Arthropoda</taxon>
        <taxon>Hexapoda</taxon>
        <taxon>Insecta</taxon>
        <taxon>Pterygota</taxon>
        <taxon>Neoptera</taxon>
        <taxon>Endopterygota</taxon>
        <taxon>Lepidoptera</taxon>
        <taxon>Glossata</taxon>
        <taxon>Ditrysia</taxon>
        <taxon>Pyraloidea</taxon>
        <taxon>Crambidae</taxon>
        <taxon>Crambinae</taxon>
        <taxon>Chilo</taxon>
    </lineage>
</organism>
<dbReference type="InterPro" id="IPR010629">
    <property type="entry name" value="Ins_allergen"/>
</dbReference>
<evidence type="ECO:0008006" key="3">
    <source>
        <dbReference type="Google" id="ProtNLM"/>
    </source>
</evidence>
<protein>
    <recommendedName>
        <fullName evidence="3">Single domain major allergen protein</fullName>
    </recommendedName>
</protein>